<reference evidence="5 6" key="1">
    <citation type="submission" date="2016-03" db="EMBL/GenBank/DDBJ databases">
        <title>Photobacterium proteolyticum sp. nov. a protease producing bacterium isolated from ocean sediments of Laizhou Bay.</title>
        <authorList>
            <person name="Li Y."/>
        </authorList>
    </citation>
    <scope>NUCLEOTIDE SEQUENCE [LARGE SCALE GENOMIC DNA]</scope>
    <source>
        <strain evidence="5 6">R-40508</strain>
    </source>
</reference>
<evidence type="ECO:0000256" key="2">
    <source>
        <dbReference type="SAM" id="SignalP"/>
    </source>
</evidence>
<protein>
    <submittedName>
        <fullName evidence="5">Uncharacterized protein</fullName>
    </submittedName>
</protein>
<evidence type="ECO:0000259" key="4">
    <source>
        <dbReference type="Pfam" id="PF13629"/>
    </source>
</evidence>
<feature type="domain" description="Type II/III secretion system secretin-like" evidence="3">
    <location>
        <begin position="239"/>
        <end position="390"/>
    </location>
</feature>
<sequence>MKFFSQFATLALLAVVSFSVSAKSLTVALGDATSVSTQQEIGTIFITSPEIADYQILDAHKFIVFGRGRGDTRIMVFDKDNNKIYDRKVNVVRDVSLVNRQLAVHYPDLNVKVEAIDEQVLVKGEIINQTQHQEVIKLIGELLKLEKDNTVANDIKDNDDKDGGIKAYFNKRVEYKGLVDKLKIATADQINVKLSIAEVSRQLNEELGFKWSDMLGKQGKFLFKDFKFGELQTILSAINDESVGQMLAEPNLSVISGESASFLVGGELPIITTSNNGTSVAYKSYGIKLAFAAKTLESGRIRLKLSPEVSSLDKAYQIRGDSFPALRTRKAETTIEIKDGESFVLAGLLSSDDVEGISKLPGAGDIPIIGSLFRNTTTERTKRELIIVATVNRVKAQHQSEIQMPNMQRTSTLNRLLGITSQPKYGVTYELLSNGGFKK</sequence>
<keyword evidence="2" id="KW-0732">Signal</keyword>
<dbReference type="InterPro" id="IPR050810">
    <property type="entry name" value="Bact_Secretion_Sys_Channel"/>
</dbReference>
<dbReference type="Proteomes" id="UP000078503">
    <property type="component" value="Unassembled WGS sequence"/>
</dbReference>
<dbReference type="PRINTS" id="PR00811">
    <property type="entry name" value="BCTERIALGSPD"/>
</dbReference>
<dbReference type="EMBL" id="LVHF01000028">
    <property type="protein sequence ID" value="OAN13661.1"/>
    <property type="molecule type" value="Genomic_DNA"/>
</dbReference>
<keyword evidence="6" id="KW-1185">Reference proteome</keyword>
<dbReference type="RefSeq" id="WP_068332091.1">
    <property type="nucleotide sequence ID" value="NZ_LVHF01000028.1"/>
</dbReference>
<evidence type="ECO:0000256" key="1">
    <source>
        <dbReference type="RuleBase" id="RU004003"/>
    </source>
</evidence>
<feature type="domain" description="Pilus formation protein N-terminal" evidence="4">
    <location>
        <begin position="22"/>
        <end position="91"/>
    </location>
</feature>
<dbReference type="InterPro" id="IPR004846">
    <property type="entry name" value="T2SS/T3SS_dom"/>
</dbReference>
<dbReference type="STRING" id="858640.A3K86_13885"/>
<comment type="similarity">
    <text evidence="1">Belongs to the bacterial secretin family.</text>
</comment>
<accession>A0A178K8L3</accession>
<dbReference type="PANTHER" id="PTHR30332">
    <property type="entry name" value="PROBABLE GENERAL SECRETION PATHWAY PROTEIN D"/>
    <property type="match status" value="1"/>
</dbReference>
<comment type="caution">
    <text evidence="5">The sequence shown here is derived from an EMBL/GenBank/DDBJ whole genome shotgun (WGS) entry which is preliminary data.</text>
</comment>
<evidence type="ECO:0000313" key="6">
    <source>
        <dbReference type="Proteomes" id="UP000078503"/>
    </source>
</evidence>
<organism evidence="5 6">
    <name type="scientific">Photobacterium jeanii</name>
    <dbReference type="NCBI Taxonomy" id="858640"/>
    <lineage>
        <taxon>Bacteria</taxon>
        <taxon>Pseudomonadati</taxon>
        <taxon>Pseudomonadota</taxon>
        <taxon>Gammaproteobacteria</taxon>
        <taxon>Vibrionales</taxon>
        <taxon>Vibrionaceae</taxon>
        <taxon>Photobacterium</taxon>
    </lineage>
</organism>
<dbReference type="Pfam" id="PF00263">
    <property type="entry name" value="Secretin"/>
    <property type="match status" value="1"/>
</dbReference>
<evidence type="ECO:0000259" key="3">
    <source>
        <dbReference type="Pfam" id="PF00263"/>
    </source>
</evidence>
<dbReference type="Pfam" id="PF13629">
    <property type="entry name" value="T2SS-T3SS_pil_N"/>
    <property type="match status" value="1"/>
</dbReference>
<dbReference type="GO" id="GO:0009306">
    <property type="term" value="P:protein secretion"/>
    <property type="evidence" value="ECO:0007669"/>
    <property type="project" value="InterPro"/>
</dbReference>
<dbReference type="InterPro" id="IPR001775">
    <property type="entry name" value="GspD/PilQ"/>
</dbReference>
<feature type="chain" id="PRO_5008090129" evidence="2">
    <location>
        <begin position="23"/>
        <end position="439"/>
    </location>
</feature>
<feature type="signal peptide" evidence="2">
    <location>
        <begin position="1"/>
        <end position="22"/>
    </location>
</feature>
<dbReference type="PANTHER" id="PTHR30332:SF17">
    <property type="entry name" value="TYPE IV PILIATION SYSTEM PROTEIN DR_0774-RELATED"/>
    <property type="match status" value="1"/>
</dbReference>
<dbReference type="InterPro" id="IPR032789">
    <property type="entry name" value="T2SS-T3SS_pil_N"/>
</dbReference>
<dbReference type="AlphaFoldDB" id="A0A178K8L3"/>
<evidence type="ECO:0000313" key="5">
    <source>
        <dbReference type="EMBL" id="OAN13661.1"/>
    </source>
</evidence>
<proteinExistence type="inferred from homology"/>
<gene>
    <name evidence="5" type="ORF">A3K86_13885</name>
</gene>
<name>A0A178K8L3_9GAMM</name>
<dbReference type="GO" id="GO:0015627">
    <property type="term" value="C:type II protein secretion system complex"/>
    <property type="evidence" value="ECO:0007669"/>
    <property type="project" value="TreeGrafter"/>
</dbReference>